<organism evidence="1 2">
    <name type="scientific">Endozoicomonas numazuensis</name>
    <dbReference type="NCBI Taxonomy" id="1137799"/>
    <lineage>
        <taxon>Bacteria</taxon>
        <taxon>Pseudomonadati</taxon>
        <taxon>Pseudomonadota</taxon>
        <taxon>Gammaproteobacteria</taxon>
        <taxon>Oceanospirillales</taxon>
        <taxon>Endozoicomonadaceae</taxon>
        <taxon>Endozoicomonas</taxon>
    </lineage>
</organism>
<comment type="caution">
    <text evidence="1">The sequence shown here is derived from an EMBL/GenBank/DDBJ whole genome shotgun (WGS) entry which is preliminary data.</text>
</comment>
<sequence>MMKDTITVNEAYKAMILYLEHLYELTSSDELAGFLGSMAILEDGKPADSAVWQDWLEAIEKAKTKQDISLKLQ</sequence>
<dbReference type="eggNOG" id="ENOG5033CMX">
    <property type="taxonomic scope" value="Bacteria"/>
</dbReference>
<evidence type="ECO:0000313" key="2">
    <source>
        <dbReference type="Proteomes" id="UP000028073"/>
    </source>
</evidence>
<dbReference type="OrthoDB" id="4350944at2"/>
<evidence type="ECO:0000313" key="1">
    <source>
        <dbReference type="EMBL" id="KEQ14095.1"/>
    </source>
</evidence>
<keyword evidence="2" id="KW-1185">Reference proteome</keyword>
<gene>
    <name evidence="1" type="ORF">GZ78_26090</name>
</gene>
<dbReference type="AlphaFoldDB" id="A0A081N6M2"/>
<dbReference type="EMBL" id="JOKH01000008">
    <property type="protein sequence ID" value="KEQ14095.1"/>
    <property type="molecule type" value="Genomic_DNA"/>
</dbReference>
<accession>A0A081N6M2</accession>
<proteinExistence type="predicted"/>
<dbReference type="Proteomes" id="UP000028073">
    <property type="component" value="Unassembled WGS sequence"/>
</dbReference>
<name>A0A081N6M2_9GAMM</name>
<reference evidence="1 2" key="1">
    <citation type="submission" date="2014-06" db="EMBL/GenBank/DDBJ databases">
        <title>Whole Genome Sequences of Three Symbiotic Endozoicomonas Bacteria.</title>
        <authorList>
            <person name="Neave M.J."/>
            <person name="Apprill A."/>
            <person name="Voolstra C.R."/>
        </authorList>
    </citation>
    <scope>NUCLEOTIDE SEQUENCE [LARGE SCALE GENOMIC DNA]</scope>
    <source>
        <strain evidence="1 2">DSM 25634</strain>
    </source>
</reference>
<protein>
    <submittedName>
        <fullName evidence="1">Uncharacterized protein</fullName>
    </submittedName>
</protein>